<evidence type="ECO:0000313" key="2">
    <source>
        <dbReference type="EMBL" id="CAK4032159.1"/>
    </source>
</evidence>
<comment type="caution">
    <text evidence="2">The sequence shown here is derived from an EMBL/GenBank/DDBJ whole genome shotgun (WGS) entry which is preliminary data.</text>
</comment>
<keyword evidence="3" id="KW-1185">Reference proteome</keyword>
<reference evidence="2" key="1">
    <citation type="submission" date="2023-11" db="EMBL/GenBank/DDBJ databases">
        <authorList>
            <person name="Alioto T."/>
            <person name="Alioto T."/>
            <person name="Gomez Garrido J."/>
        </authorList>
    </citation>
    <scope>NUCLEOTIDE SEQUENCE</scope>
</reference>
<proteinExistence type="predicted"/>
<evidence type="ECO:0000256" key="1">
    <source>
        <dbReference type="SAM" id="MobiDB-lite"/>
    </source>
</evidence>
<dbReference type="AlphaFoldDB" id="A0AAI8Z443"/>
<organism evidence="2 3">
    <name type="scientific">Lecanosticta acicola</name>
    <dbReference type="NCBI Taxonomy" id="111012"/>
    <lineage>
        <taxon>Eukaryota</taxon>
        <taxon>Fungi</taxon>
        <taxon>Dikarya</taxon>
        <taxon>Ascomycota</taxon>
        <taxon>Pezizomycotina</taxon>
        <taxon>Dothideomycetes</taxon>
        <taxon>Dothideomycetidae</taxon>
        <taxon>Mycosphaerellales</taxon>
        <taxon>Mycosphaerellaceae</taxon>
        <taxon>Lecanosticta</taxon>
    </lineage>
</organism>
<name>A0AAI8Z443_9PEZI</name>
<dbReference type="EMBL" id="CAVMBE010000059">
    <property type="protein sequence ID" value="CAK4032159.1"/>
    <property type="molecule type" value="Genomic_DNA"/>
</dbReference>
<sequence>MADLPPAYEEVQRGTESKPDWSGDSKTPQRINIRNEVGASRSQHVAALVVNLVPQVRWRAKSGLSKMTFLLMPSDQVETSKRGQLVGISENDQPVLFHLEGRHDGSDFWTQQEPIMELRDQMLAELVGDEPQLAEQPLPERPVSPPAARSFWSRRQAKAPVVRPQPTKAPISVEVQIEQVHFRMENKYGLYETSRARAVMMVVDVT</sequence>
<protein>
    <submittedName>
        <fullName evidence="2">Uncharacterized protein</fullName>
    </submittedName>
</protein>
<gene>
    <name evidence="2" type="ORF">LECACI_7A007317</name>
</gene>
<evidence type="ECO:0000313" key="3">
    <source>
        <dbReference type="Proteomes" id="UP001296104"/>
    </source>
</evidence>
<feature type="compositionally biased region" description="Basic and acidic residues" evidence="1">
    <location>
        <begin position="10"/>
        <end position="23"/>
    </location>
</feature>
<feature type="region of interest" description="Disordered" evidence="1">
    <location>
        <begin position="1"/>
        <end position="28"/>
    </location>
</feature>
<dbReference type="Proteomes" id="UP001296104">
    <property type="component" value="Unassembled WGS sequence"/>
</dbReference>
<accession>A0AAI8Z443</accession>